<name>A0A8B8J7B3_PHODC</name>
<evidence type="ECO:0000259" key="3">
    <source>
        <dbReference type="PROSITE" id="PS50158"/>
    </source>
</evidence>
<evidence type="ECO:0000256" key="2">
    <source>
        <dbReference type="SAM" id="MobiDB-lite"/>
    </source>
</evidence>
<feature type="compositionally biased region" description="Basic and acidic residues" evidence="2">
    <location>
        <begin position="75"/>
        <end position="87"/>
    </location>
</feature>
<proteinExistence type="predicted"/>
<dbReference type="AlphaFoldDB" id="A0A8B8J7B3"/>
<accession>A0A8B8J7B3</accession>
<feature type="compositionally biased region" description="Basic residues" evidence="2">
    <location>
        <begin position="65"/>
        <end position="74"/>
    </location>
</feature>
<keyword evidence="1" id="KW-0863">Zinc-finger</keyword>
<dbReference type="InterPro" id="IPR036875">
    <property type="entry name" value="Znf_CCHC_sf"/>
</dbReference>
<dbReference type="Proteomes" id="UP000228380">
    <property type="component" value="Chromosome 17"/>
</dbReference>
<evidence type="ECO:0000256" key="1">
    <source>
        <dbReference type="PROSITE-ProRule" id="PRU00047"/>
    </source>
</evidence>
<gene>
    <name evidence="5" type="primary">LOC103712249</name>
</gene>
<dbReference type="SUPFAM" id="SSF57756">
    <property type="entry name" value="Retrovirus zinc finger-like domains"/>
    <property type="match status" value="1"/>
</dbReference>
<dbReference type="PANTHER" id="PTHR48453:SF1">
    <property type="entry name" value="CCHC-TYPE DOMAIN-CONTAINING PROTEIN"/>
    <property type="match status" value="1"/>
</dbReference>
<dbReference type="PROSITE" id="PS50158">
    <property type="entry name" value="ZF_CCHC"/>
    <property type="match status" value="1"/>
</dbReference>
<organism evidence="4 5">
    <name type="scientific">Phoenix dactylifera</name>
    <name type="common">Date palm</name>
    <dbReference type="NCBI Taxonomy" id="42345"/>
    <lineage>
        <taxon>Eukaryota</taxon>
        <taxon>Viridiplantae</taxon>
        <taxon>Streptophyta</taxon>
        <taxon>Embryophyta</taxon>
        <taxon>Tracheophyta</taxon>
        <taxon>Spermatophyta</taxon>
        <taxon>Magnoliopsida</taxon>
        <taxon>Liliopsida</taxon>
        <taxon>Arecaceae</taxon>
        <taxon>Coryphoideae</taxon>
        <taxon>Phoeniceae</taxon>
        <taxon>Phoenix</taxon>
    </lineage>
</organism>
<evidence type="ECO:0000313" key="4">
    <source>
        <dbReference type="Proteomes" id="UP000228380"/>
    </source>
</evidence>
<evidence type="ECO:0000313" key="5">
    <source>
        <dbReference type="RefSeq" id="XP_026662439.2"/>
    </source>
</evidence>
<keyword evidence="4" id="KW-1185">Reference proteome</keyword>
<feature type="region of interest" description="Disordered" evidence="2">
    <location>
        <begin position="107"/>
        <end position="164"/>
    </location>
</feature>
<dbReference type="Gene3D" id="3.30.60.220">
    <property type="match status" value="1"/>
</dbReference>
<reference evidence="4" key="1">
    <citation type="journal article" date="2019" name="Nat. Commun.">
        <title>Genome-wide association mapping of date palm fruit traits.</title>
        <authorList>
            <person name="Hazzouri K.M."/>
            <person name="Gros-Balthazard M."/>
            <person name="Flowers J.M."/>
            <person name="Copetti D."/>
            <person name="Lemansour A."/>
            <person name="Lebrun M."/>
            <person name="Masmoudi K."/>
            <person name="Ferrand S."/>
            <person name="Dhar M.I."/>
            <person name="Fresquez Z.A."/>
            <person name="Rosas U."/>
            <person name="Zhang J."/>
            <person name="Talag J."/>
            <person name="Lee S."/>
            <person name="Kudrna D."/>
            <person name="Powell R.F."/>
            <person name="Leitch I.J."/>
            <person name="Krueger R.R."/>
            <person name="Wing R.A."/>
            <person name="Amiri K.M.A."/>
            <person name="Purugganan M.D."/>
        </authorList>
    </citation>
    <scope>NUCLEOTIDE SEQUENCE [LARGE SCALE GENOMIC DNA]</scope>
    <source>
        <strain evidence="4">cv. Khalas</strain>
    </source>
</reference>
<feature type="compositionally biased region" description="Basic and acidic residues" evidence="2">
    <location>
        <begin position="123"/>
        <end position="137"/>
    </location>
</feature>
<dbReference type="InterPro" id="IPR001878">
    <property type="entry name" value="Znf_CCHC"/>
</dbReference>
<dbReference type="CDD" id="cd23022">
    <property type="entry name" value="zf-HIT_DDX59"/>
    <property type="match status" value="1"/>
</dbReference>
<feature type="region of interest" description="Disordered" evidence="2">
    <location>
        <begin position="37"/>
        <end position="95"/>
    </location>
</feature>
<dbReference type="InterPro" id="IPR007529">
    <property type="entry name" value="Znf_HIT"/>
</dbReference>
<dbReference type="Pfam" id="PF04438">
    <property type="entry name" value="zf-HIT"/>
    <property type="match status" value="1"/>
</dbReference>
<feature type="compositionally biased region" description="Basic and acidic residues" evidence="2">
    <location>
        <begin position="151"/>
        <end position="164"/>
    </location>
</feature>
<dbReference type="SMART" id="SM00343">
    <property type="entry name" value="ZnF_C2HC"/>
    <property type="match status" value="1"/>
</dbReference>
<keyword evidence="1" id="KW-0479">Metal-binding</keyword>
<dbReference type="GO" id="GO:0008270">
    <property type="term" value="F:zinc ion binding"/>
    <property type="evidence" value="ECO:0007669"/>
    <property type="project" value="UniProtKB-KW"/>
</dbReference>
<protein>
    <submittedName>
        <fullName evidence="5">Uncharacterized protein LOC103712249 isoform X1</fullName>
    </submittedName>
</protein>
<feature type="compositionally biased region" description="Polar residues" evidence="2">
    <location>
        <begin position="107"/>
        <end position="122"/>
    </location>
</feature>
<dbReference type="PANTHER" id="PTHR48453">
    <property type="entry name" value="CCHC-TYPE DOMAIN-CONTAINING PROTEIN"/>
    <property type="match status" value="1"/>
</dbReference>
<keyword evidence="1" id="KW-0862">Zinc</keyword>
<dbReference type="GO" id="GO:0003676">
    <property type="term" value="F:nucleic acid binding"/>
    <property type="evidence" value="ECO:0007669"/>
    <property type="project" value="InterPro"/>
</dbReference>
<feature type="domain" description="CCHC-type" evidence="3">
    <location>
        <begin position="288"/>
        <end position="302"/>
    </location>
</feature>
<reference evidence="5" key="2">
    <citation type="submission" date="2025-08" db="UniProtKB">
        <authorList>
            <consortium name="RefSeq"/>
        </authorList>
    </citation>
    <scope>IDENTIFICATION</scope>
    <source>
        <tissue evidence="5">Young leaves</tissue>
    </source>
</reference>
<dbReference type="GeneID" id="103712249"/>
<dbReference type="RefSeq" id="XP_026662439.2">
    <property type="nucleotide sequence ID" value="XM_026806638.2"/>
</dbReference>
<sequence>MGSTRTNFYKNSSFAYNKDLSLSSVLQNLRAYNAAIGNAPSTTATSGEPTPEENAENKKNAPSHSQHRKRKHEEKRHQEAASDEEHSQTSFSHQGYIEKIRKEIGTSRFSLDTSPSSLVTSSRDCEPIMTGDERTSSEECEEKLDTSTPAHAEESSRVKERHEQRFPLPGEPACVLCGRYGEYICDKTGDDICSIDCKTELLKLKDVPLVEVFHTYMPLVISRLVEFKISHGTLNLSSLFPQRTFSHKELPWQSGPEDVLQMPELEKDTWGYDTHEWTKKTFSLSTYKCWRCQKPGHLAEDCLVKIGSSQCSQVPVSDYRLNPIPKDLRVLYKRCQQIGKNSSSATCNTCHGSSSLALCLDCNMVFCDSAGHLNAHICAHPSHQKFYSYKLKRLVKCCKSPCSVTELKDLLVCHYCLDKAFDKFYNMYTATWNGTGLSVIWGSICCDDHFTWHRMNCYSADVEGSASIISSNMQRDQSGQLSDFIF</sequence>
<feature type="compositionally biased region" description="Polar residues" evidence="2">
    <location>
        <begin position="39"/>
        <end position="48"/>
    </location>
</feature>
<dbReference type="OrthoDB" id="10070154at2759"/>